<dbReference type="GO" id="GO:0004520">
    <property type="term" value="F:DNA endonuclease activity"/>
    <property type="evidence" value="ECO:0007669"/>
    <property type="project" value="TreeGrafter"/>
</dbReference>
<feature type="domain" description="Mitochondrial resolvase Ydc2 catalytic" evidence="2">
    <location>
        <begin position="56"/>
        <end position="365"/>
    </location>
</feature>
<dbReference type="GO" id="GO:0000402">
    <property type="term" value="F:crossed form four-way junction DNA binding"/>
    <property type="evidence" value="ECO:0007669"/>
    <property type="project" value="TreeGrafter"/>
</dbReference>
<feature type="compositionally biased region" description="Basic and acidic residues" evidence="1">
    <location>
        <begin position="322"/>
        <end position="334"/>
    </location>
</feature>
<dbReference type="Pfam" id="PF09159">
    <property type="entry name" value="Ydc2-catalyt"/>
    <property type="match status" value="1"/>
</dbReference>
<dbReference type="InterPro" id="IPR015242">
    <property type="entry name" value="Ydc2_cat"/>
</dbReference>
<evidence type="ECO:0000313" key="4">
    <source>
        <dbReference type="Proteomes" id="UP000030672"/>
    </source>
</evidence>
<dbReference type="GO" id="GO:0070336">
    <property type="term" value="F:flap-structured DNA binding"/>
    <property type="evidence" value="ECO:0007669"/>
    <property type="project" value="TreeGrafter"/>
</dbReference>
<dbReference type="GeneID" id="63917064"/>
<feature type="region of interest" description="Disordered" evidence="1">
    <location>
        <begin position="313"/>
        <end position="335"/>
    </location>
</feature>
<name>A0A074VGN2_AURM1</name>
<dbReference type="PANTHER" id="PTHR28072">
    <property type="entry name" value="CRUCIFORM CUTTING ENDONUCLEASE 1, MITOCHONDRIAL-RELATED"/>
    <property type="match status" value="1"/>
</dbReference>
<accession>A0A074VGN2</accession>
<organism evidence="3 4">
    <name type="scientific">Aureobasidium melanogenum (strain CBS 110374)</name>
    <name type="common">Aureobasidium pullulans var. melanogenum</name>
    <dbReference type="NCBI Taxonomy" id="1043003"/>
    <lineage>
        <taxon>Eukaryota</taxon>
        <taxon>Fungi</taxon>
        <taxon>Dikarya</taxon>
        <taxon>Ascomycota</taxon>
        <taxon>Pezizomycotina</taxon>
        <taxon>Dothideomycetes</taxon>
        <taxon>Dothideomycetidae</taxon>
        <taxon>Dothideales</taxon>
        <taxon>Saccotheciaceae</taxon>
        <taxon>Aureobasidium</taxon>
    </lineage>
</organism>
<proteinExistence type="predicted"/>
<dbReference type="AlphaFoldDB" id="A0A074VGN2"/>
<dbReference type="GO" id="GO:0000403">
    <property type="term" value="F:Y-form DNA binding"/>
    <property type="evidence" value="ECO:0007669"/>
    <property type="project" value="TreeGrafter"/>
</dbReference>
<evidence type="ECO:0000313" key="3">
    <source>
        <dbReference type="EMBL" id="KEQ58144.1"/>
    </source>
</evidence>
<reference evidence="3 4" key="1">
    <citation type="journal article" date="2014" name="BMC Genomics">
        <title>Genome sequencing of four Aureobasidium pullulans varieties: biotechnological potential, stress tolerance, and description of new species.</title>
        <authorList>
            <person name="Gostin Ar C."/>
            <person name="Ohm R.A."/>
            <person name="Kogej T."/>
            <person name="Sonjak S."/>
            <person name="Turk M."/>
            <person name="Zajc J."/>
            <person name="Zalar P."/>
            <person name="Grube M."/>
            <person name="Sun H."/>
            <person name="Han J."/>
            <person name="Sharma A."/>
            <person name="Chiniquy J."/>
            <person name="Ngan C.Y."/>
            <person name="Lipzen A."/>
            <person name="Barry K."/>
            <person name="Grigoriev I.V."/>
            <person name="Gunde-Cimerman N."/>
        </authorList>
    </citation>
    <scope>NUCLEOTIDE SEQUENCE [LARGE SCALE GENOMIC DNA]</scope>
    <source>
        <strain evidence="3 4">CBS 110374</strain>
    </source>
</reference>
<dbReference type="InterPro" id="IPR036397">
    <property type="entry name" value="RNaseH_sf"/>
</dbReference>
<protein>
    <submittedName>
        <fullName evidence="3">Mitochondrial resolvase Ydc2</fullName>
    </submittedName>
</protein>
<dbReference type="SUPFAM" id="SSF53098">
    <property type="entry name" value="Ribonuclease H-like"/>
    <property type="match status" value="1"/>
</dbReference>
<dbReference type="STRING" id="1043003.A0A074VGN2"/>
<dbReference type="CDD" id="cd16963">
    <property type="entry name" value="CCE1"/>
    <property type="match status" value="1"/>
</dbReference>
<evidence type="ECO:0000256" key="1">
    <source>
        <dbReference type="SAM" id="MobiDB-lite"/>
    </source>
</evidence>
<dbReference type="Proteomes" id="UP000030672">
    <property type="component" value="Unassembled WGS sequence"/>
</dbReference>
<dbReference type="InterPro" id="IPR012337">
    <property type="entry name" value="RNaseH-like_sf"/>
</dbReference>
<dbReference type="InterPro" id="IPR039197">
    <property type="entry name" value="Mrs1/Cce1"/>
</dbReference>
<gene>
    <name evidence="3" type="ORF">M437DRAFT_60093</name>
</gene>
<sequence length="374" mass="42010">MTKANPVAFLSALKAWQLKHLAFLTGLNSTGTKAHLCKTLVDCTRKPTLPGPRCRILSIDMGVKNLAFCLLDLHRLPQGSEPINADNGDRTLSLHLSDWKRLDVSERLVARHTNSQIATVSRIFENRVGKAEELEATEMTPDEGSNLYAPSSLSKIAFGLASEFLQYKPDYILIERQRFRSGGGPAIQEWTVRVNMLESMLWASLETMRRGHHETQVAQGSTFPNVLEMSPRRVGMFWLTRGDFFPAPADIAASLMVSQDTAKTVETEIKKKSFEKKDKIALARHWLSLALTTDELMVDADLASMVASFCSPRERPSRRRSKDGEQEQEVETKDASAISGKLDDLADCLVQAVTFALWEQNRARLREYIDSEKR</sequence>
<dbReference type="HOGENOM" id="CLU_042191_0_0_1"/>
<dbReference type="RefSeq" id="XP_040875167.1">
    <property type="nucleotide sequence ID" value="XM_041023691.1"/>
</dbReference>
<dbReference type="Gene3D" id="3.30.420.10">
    <property type="entry name" value="Ribonuclease H-like superfamily/Ribonuclease H"/>
    <property type="match status" value="1"/>
</dbReference>
<dbReference type="PANTHER" id="PTHR28072:SF1">
    <property type="entry name" value="CRUCIFORM CUTTING ENDONUCLEASE 1, MITOCHONDRIAL-RELATED"/>
    <property type="match status" value="1"/>
</dbReference>
<evidence type="ECO:0000259" key="2">
    <source>
        <dbReference type="Pfam" id="PF09159"/>
    </source>
</evidence>
<dbReference type="EMBL" id="KL584859">
    <property type="protein sequence ID" value="KEQ58144.1"/>
    <property type="molecule type" value="Genomic_DNA"/>
</dbReference>
<keyword evidence="4" id="KW-1185">Reference proteome</keyword>
<dbReference type="GO" id="GO:0005739">
    <property type="term" value="C:mitochondrion"/>
    <property type="evidence" value="ECO:0007669"/>
    <property type="project" value="TreeGrafter"/>
</dbReference>